<name>B8JGJ3_ANAD2</name>
<accession>B8JGJ3</accession>
<dbReference type="KEGG" id="acp:A2cp1_1320"/>
<dbReference type="AlphaFoldDB" id="B8JGJ3"/>
<proteinExistence type="predicted"/>
<organism evidence="1 2">
    <name type="scientific">Anaeromyxobacter dehalogenans (strain ATCC BAA-258 / DSM 21875 / 2CP-1)</name>
    <dbReference type="NCBI Taxonomy" id="455488"/>
    <lineage>
        <taxon>Bacteria</taxon>
        <taxon>Pseudomonadati</taxon>
        <taxon>Myxococcota</taxon>
        <taxon>Myxococcia</taxon>
        <taxon>Myxococcales</taxon>
        <taxon>Cystobacterineae</taxon>
        <taxon>Anaeromyxobacteraceae</taxon>
        <taxon>Anaeromyxobacter</taxon>
    </lineage>
</organism>
<keyword evidence="2" id="KW-1185">Reference proteome</keyword>
<dbReference type="HOGENOM" id="CLU_191947_0_0_7"/>
<protein>
    <submittedName>
        <fullName evidence="1">Uncharacterized protein</fullName>
    </submittedName>
</protein>
<reference evidence="1" key="1">
    <citation type="submission" date="2009-01" db="EMBL/GenBank/DDBJ databases">
        <title>Complete sequence of Anaeromyxobacter dehalogenans 2CP-1.</title>
        <authorList>
            <consortium name="US DOE Joint Genome Institute"/>
            <person name="Lucas S."/>
            <person name="Copeland A."/>
            <person name="Lapidus A."/>
            <person name="Glavina del Rio T."/>
            <person name="Dalin E."/>
            <person name="Tice H."/>
            <person name="Bruce D."/>
            <person name="Goodwin L."/>
            <person name="Pitluck S."/>
            <person name="Saunders E."/>
            <person name="Brettin T."/>
            <person name="Detter J.C."/>
            <person name="Han C."/>
            <person name="Larimer F."/>
            <person name="Land M."/>
            <person name="Hauser L."/>
            <person name="Kyrpides N."/>
            <person name="Ovchinnikova G."/>
            <person name="Beliaev A.S."/>
            <person name="Richardson P."/>
        </authorList>
    </citation>
    <scope>NUCLEOTIDE SEQUENCE</scope>
    <source>
        <strain evidence="1">2CP-1</strain>
    </source>
</reference>
<dbReference type="EMBL" id="CP001359">
    <property type="protein sequence ID" value="ACL64664.1"/>
    <property type="molecule type" value="Genomic_DNA"/>
</dbReference>
<dbReference type="Proteomes" id="UP000007089">
    <property type="component" value="Chromosome"/>
</dbReference>
<evidence type="ECO:0000313" key="1">
    <source>
        <dbReference type="EMBL" id="ACL64664.1"/>
    </source>
</evidence>
<gene>
    <name evidence="1" type="ordered locus">A2cp1_1320</name>
</gene>
<sequence>MARPTCPACQSTRFEAVNFEPSGSKFKLVSVQCASCGAVVGVMDFTNIGVELGTLRKQMKQLSEEVGRVEGYVLGLPAAIQRRS</sequence>
<evidence type="ECO:0000313" key="2">
    <source>
        <dbReference type="Proteomes" id="UP000007089"/>
    </source>
</evidence>